<dbReference type="Proteomes" id="UP000075886">
    <property type="component" value="Unassembled WGS sequence"/>
</dbReference>
<evidence type="ECO:0000313" key="2">
    <source>
        <dbReference type="Proteomes" id="UP000075886"/>
    </source>
</evidence>
<dbReference type="STRING" id="69004.A0A182QZ85"/>
<dbReference type="EnsemblMetazoa" id="AFAF019833-RA">
    <property type="protein sequence ID" value="AFAF019833-PA"/>
    <property type="gene ID" value="AFAF019833"/>
</dbReference>
<dbReference type="AlphaFoldDB" id="A0A182QZ85"/>
<reference evidence="2" key="1">
    <citation type="submission" date="2014-01" db="EMBL/GenBank/DDBJ databases">
        <title>The Genome Sequence of Anopheles farauti FAR1 (V2).</title>
        <authorList>
            <consortium name="The Broad Institute Genomics Platform"/>
            <person name="Neafsey D.E."/>
            <person name="Besansky N."/>
            <person name="Howell P."/>
            <person name="Walton C."/>
            <person name="Young S.K."/>
            <person name="Zeng Q."/>
            <person name="Gargeya S."/>
            <person name="Fitzgerald M."/>
            <person name="Haas B."/>
            <person name="Abouelleil A."/>
            <person name="Allen A.W."/>
            <person name="Alvarado L."/>
            <person name="Arachchi H.M."/>
            <person name="Berlin A.M."/>
            <person name="Chapman S.B."/>
            <person name="Gainer-Dewar J."/>
            <person name="Goldberg J."/>
            <person name="Griggs A."/>
            <person name="Gujja S."/>
            <person name="Hansen M."/>
            <person name="Howarth C."/>
            <person name="Imamovic A."/>
            <person name="Ireland A."/>
            <person name="Larimer J."/>
            <person name="McCowan C."/>
            <person name="Murphy C."/>
            <person name="Pearson M."/>
            <person name="Poon T.W."/>
            <person name="Priest M."/>
            <person name="Roberts A."/>
            <person name="Saif S."/>
            <person name="Shea T."/>
            <person name="Sisk P."/>
            <person name="Sykes S."/>
            <person name="Wortman J."/>
            <person name="Nusbaum C."/>
            <person name="Birren B."/>
        </authorList>
    </citation>
    <scope>NUCLEOTIDE SEQUENCE [LARGE SCALE GENOMIC DNA]</scope>
    <source>
        <strain evidence="2">FAR1</strain>
    </source>
</reference>
<proteinExistence type="predicted"/>
<protein>
    <submittedName>
        <fullName evidence="1">Uncharacterized protein</fullName>
    </submittedName>
</protein>
<dbReference type="EMBL" id="AXCN02001187">
    <property type="status" value="NOT_ANNOTATED_CDS"/>
    <property type="molecule type" value="Genomic_DNA"/>
</dbReference>
<sequence length="97" mass="10922">MADEQLDGIEAGHSQASSVSWIQHSASNETVQNILELLYQDKSTVMVKAIDLLVRNVQQQQQITFLNQTIGEAVQQQEQMLIDLHDQPVIESFMANL</sequence>
<evidence type="ECO:0000313" key="1">
    <source>
        <dbReference type="EnsemblMetazoa" id="AFAF019833-PA"/>
    </source>
</evidence>
<dbReference type="VEuPathDB" id="VectorBase:AFAF019833"/>
<name>A0A182QZ85_9DIPT</name>
<accession>A0A182QZ85</accession>
<keyword evidence="2" id="KW-1185">Reference proteome</keyword>
<organism evidence="1 2">
    <name type="scientific">Anopheles farauti</name>
    <dbReference type="NCBI Taxonomy" id="69004"/>
    <lineage>
        <taxon>Eukaryota</taxon>
        <taxon>Metazoa</taxon>
        <taxon>Ecdysozoa</taxon>
        <taxon>Arthropoda</taxon>
        <taxon>Hexapoda</taxon>
        <taxon>Insecta</taxon>
        <taxon>Pterygota</taxon>
        <taxon>Neoptera</taxon>
        <taxon>Endopterygota</taxon>
        <taxon>Diptera</taxon>
        <taxon>Nematocera</taxon>
        <taxon>Culicoidea</taxon>
        <taxon>Culicidae</taxon>
        <taxon>Anophelinae</taxon>
        <taxon>Anopheles</taxon>
    </lineage>
</organism>
<reference evidence="1" key="2">
    <citation type="submission" date="2020-05" db="UniProtKB">
        <authorList>
            <consortium name="EnsemblMetazoa"/>
        </authorList>
    </citation>
    <scope>IDENTIFICATION</scope>
    <source>
        <strain evidence="1">FAR1</strain>
    </source>
</reference>